<accession>A0ABU7MCF2</accession>
<evidence type="ECO:0000256" key="5">
    <source>
        <dbReference type="ARBA" id="ARBA00023315"/>
    </source>
</evidence>
<evidence type="ECO:0000256" key="2">
    <source>
        <dbReference type="ARBA" id="ARBA00022679"/>
    </source>
</evidence>
<dbReference type="Proteomes" id="UP001347146">
    <property type="component" value="Unassembled WGS sequence"/>
</dbReference>
<gene>
    <name evidence="9" type="ORF">VZC37_10590</name>
</gene>
<dbReference type="PANTHER" id="PTHR30582">
    <property type="entry name" value="L,D-TRANSPEPTIDASE"/>
    <property type="match status" value="1"/>
</dbReference>
<feature type="active site" description="Nucleophile" evidence="7">
    <location>
        <position position="351"/>
    </location>
</feature>
<dbReference type="RefSeq" id="WP_330432407.1">
    <property type="nucleotide sequence ID" value="NZ_JAZDUF010000002.1"/>
</dbReference>
<protein>
    <submittedName>
        <fullName evidence="9">Ig-like domain-containing protein</fullName>
    </submittedName>
</protein>
<dbReference type="Gene3D" id="2.40.440.10">
    <property type="entry name" value="L,D-transpeptidase catalytic domain-like"/>
    <property type="match status" value="1"/>
</dbReference>
<dbReference type="SUPFAM" id="SSF141523">
    <property type="entry name" value="L,D-transpeptidase catalytic domain-like"/>
    <property type="match status" value="1"/>
</dbReference>
<feature type="active site" description="Proton donor/acceptor" evidence="7">
    <location>
        <position position="333"/>
    </location>
</feature>
<dbReference type="Gene3D" id="2.60.40.3710">
    <property type="match status" value="1"/>
</dbReference>
<dbReference type="PROSITE" id="PS52029">
    <property type="entry name" value="LD_TPASE"/>
    <property type="match status" value="1"/>
</dbReference>
<dbReference type="InterPro" id="IPR041280">
    <property type="entry name" value="Big_10"/>
</dbReference>
<dbReference type="EMBL" id="JAZDUF010000002">
    <property type="protein sequence ID" value="MEE3850782.1"/>
    <property type="molecule type" value="Genomic_DNA"/>
</dbReference>
<organism evidence="9 10">
    <name type="scientific">Gordonia sesuvii</name>
    <dbReference type="NCBI Taxonomy" id="3116777"/>
    <lineage>
        <taxon>Bacteria</taxon>
        <taxon>Bacillati</taxon>
        <taxon>Actinomycetota</taxon>
        <taxon>Actinomycetes</taxon>
        <taxon>Mycobacteriales</taxon>
        <taxon>Gordoniaceae</taxon>
        <taxon>Gordonia</taxon>
    </lineage>
</organism>
<dbReference type="InterPro" id="IPR005490">
    <property type="entry name" value="LD_TPept_cat_dom"/>
</dbReference>
<evidence type="ECO:0000256" key="4">
    <source>
        <dbReference type="ARBA" id="ARBA00022984"/>
    </source>
</evidence>
<name>A0ABU7MCF2_9ACTN</name>
<feature type="domain" description="L,D-TPase catalytic" evidence="8">
    <location>
        <begin position="250"/>
        <end position="375"/>
    </location>
</feature>
<evidence type="ECO:0000256" key="6">
    <source>
        <dbReference type="ARBA" id="ARBA00023316"/>
    </source>
</evidence>
<keyword evidence="6 7" id="KW-0961">Cell wall biogenesis/degradation</keyword>
<comment type="caution">
    <text evidence="9">The sequence shown here is derived from an EMBL/GenBank/DDBJ whole genome shotgun (WGS) entry which is preliminary data.</text>
</comment>
<evidence type="ECO:0000313" key="9">
    <source>
        <dbReference type="EMBL" id="MEE3850782.1"/>
    </source>
</evidence>
<dbReference type="InterPro" id="IPR038063">
    <property type="entry name" value="Transpep_catalytic_dom"/>
</dbReference>
<evidence type="ECO:0000256" key="7">
    <source>
        <dbReference type="PROSITE-ProRule" id="PRU01373"/>
    </source>
</evidence>
<proteinExistence type="predicted"/>
<sequence length="405" mass="43612">MRIGRTRAGARSPLAIIGILVAVVAMVSACSQEPTYSSNVSSSNLFDDMLRPGMVTEVGNMPLNDQTIGVQPGAPIKVAATEGSITGVRIDKSDGKPVKGVLSEDGTTWTSAEPLGYNRTYTLQADAVGIGGRTTKRVSFTTQAPNNLTLAYLTPSPGETVGVAQPVAIKFDEPIPNRRAAQDAIRVTTDPPVEGAFYWISDSEVRWRPKDYWQTGTKVDVAVNTYGIDLGDGLFGQENSKTNFTIGRSMVITADNNTKQVTFNRDGNVIRSMPTSMGKPGHDTPNGVYLVSDKHEHIIMDSSTYGVPINAAEGYRTPVDYATRMSYSGIFFHSAPWSVWAQGNTNTSHGCLNLSPNDALWVMQNTLRGDPVIVKNTAGETLSGVDGLGDWNISWQEWSKGNADA</sequence>
<keyword evidence="3 7" id="KW-0133">Cell shape</keyword>
<evidence type="ECO:0000259" key="8">
    <source>
        <dbReference type="PROSITE" id="PS52029"/>
    </source>
</evidence>
<dbReference type="PROSITE" id="PS51257">
    <property type="entry name" value="PROKAR_LIPOPROTEIN"/>
    <property type="match status" value="1"/>
</dbReference>
<keyword evidence="10" id="KW-1185">Reference proteome</keyword>
<keyword evidence="5" id="KW-0012">Acyltransferase</keyword>
<dbReference type="CDD" id="cd13432">
    <property type="entry name" value="LDT_IgD_like_2"/>
    <property type="match status" value="1"/>
</dbReference>
<keyword evidence="4 7" id="KW-0573">Peptidoglycan synthesis</keyword>
<evidence type="ECO:0000313" key="10">
    <source>
        <dbReference type="Proteomes" id="UP001347146"/>
    </source>
</evidence>
<dbReference type="CDD" id="cd16913">
    <property type="entry name" value="YkuD_like"/>
    <property type="match status" value="1"/>
</dbReference>
<evidence type="ECO:0000256" key="3">
    <source>
        <dbReference type="ARBA" id="ARBA00022960"/>
    </source>
</evidence>
<keyword evidence="2" id="KW-0808">Transferase</keyword>
<dbReference type="InterPro" id="IPR050979">
    <property type="entry name" value="LD-transpeptidase"/>
</dbReference>
<dbReference type="Gene3D" id="2.60.40.3780">
    <property type="match status" value="1"/>
</dbReference>
<dbReference type="PANTHER" id="PTHR30582:SF2">
    <property type="entry name" value="L,D-TRANSPEPTIDASE YCIB-RELATED"/>
    <property type="match status" value="1"/>
</dbReference>
<dbReference type="Pfam" id="PF03734">
    <property type="entry name" value="YkuD"/>
    <property type="match status" value="1"/>
</dbReference>
<dbReference type="Pfam" id="PF17964">
    <property type="entry name" value="Big_10"/>
    <property type="match status" value="1"/>
</dbReference>
<reference evidence="9 10" key="1">
    <citation type="submission" date="2024-01" db="EMBL/GenBank/DDBJ databases">
        <title>Draft genome sequence of Gordonia sp. LSe1-13.</title>
        <authorList>
            <person name="Suphannarot A."/>
            <person name="Mingma R."/>
        </authorList>
    </citation>
    <scope>NUCLEOTIDE SEQUENCE [LARGE SCALE GENOMIC DNA]</scope>
    <source>
        <strain evidence="9 10">LSe1-13</strain>
    </source>
</reference>
<comment type="pathway">
    <text evidence="1 7">Cell wall biogenesis; peptidoglycan biosynthesis.</text>
</comment>
<evidence type="ECO:0000256" key="1">
    <source>
        <dbReference type="ARBA" id="ARBA00004752"/>
    </source>
</evidence>